<organism evidence="3 4">
    <name type="scientific">Oceanobacter antarcticus</name>
    <dbReference type="NCBI Taxonomy" id="3133425"/>
    <lineage>
        <taxon>Bacteria</taxon>
        <taxon>Pseudomonadati</taxon>
        <taxon>Pseudomonadota</taxon>
        <taxon>Gammaproteobacteria</taxon>
        <taxon>Oceanospirillales</taxon>
        <taxon>Oceanospirillaceae</taxon>
        <taxon>Oceanobacter</taxon>
    </lineage>
</organism>
<accession>A0ABW8NNI5</accession>
<dbReference type="EMBL" id="JBBKTX010000031">
    <property type="protein sequence ID" value="MFK4754441.1"/>
    <property type="molecule type" value="Genomic_DNA"/>
</dbReference>
<gene>
    <name evidence="3" type="ORF">WG929_18705</name>
</gene>
<feature type="domain" description="Thioesterase" evidence="2">
    <location>
        <begin position="51"/>
        <end position="127"/>
    </location>
</feature>
<keyword evidence="4" id="KW-1185">Reference proteome</keyword>
<dbReference type="SUPFAM" id="SSF54637">
    <property type="entry name" value="Thioesterase/thiol ester dehydrase-isomerase"/>
    <property type="match status" value="1"/>
</dbReference>
<name>A0ABW8NNI5_9GAMM</name>
<dbReference type="InterPro" id="IPR003736">
    <property type="entry name" value="PAAI_dom"/>
</dbReference>
<dbReference type="InterPro" id="IPR029069">
    <property type="entry name" value="HotDog_dom_sf"/>
</dbReference>
<dbReference type="InterPro" id="IPR006683">
    <property type="entry name" value="Thioestr_dom"/>
</dbReference>
<evidence type="ECO:0000313" key="3">
    <source>
        <dbReference type="EMBL" id="MFK4754441.1"/>
    </source>
</evidence>
<evidence type="ECO:0000313" key="4">
    <source>
        <dbReference type="Proteomes" id="UP001620597"/>
    </source>
</evidence>
<keyword evidence="1 3" id="KW-0378">Hydrolase</keyword>
<reference evidence="3 4" key="1">
    <citation type="submission" date="2024-03" db="EMBL/GenBank/DDBJ databases">
        <title>High-quality draft genome sequence of Oceanobacter sp. wDCs-4.</title>
        <authorList>
            <person name="Dong C."/>
        </authorList>
    </citation>
    <scope>NUCLEOTIDE SEQUENCE [LARGE SCALE GENOMIC DNA]</scope>
    <source>
        <strain evidence="4">wDCs-4</strain>
    </source>
</reference>
<proteinExistence type="predicted"/>
<dbReference type="RefSeq" id="WP_416207302.1">
    <property type="nucleotide sequence ID" value="NZ_JBBKTX010000031.1"/>
</dbReference>
<dbReference type="Proteomes" id="UP001620597">
    <property type="component" value="Unassembled WGS sequence"/>
</dbReference>
<dbReference type="Gene3D" id="3.10.129.10">
    <property type="entry name" value="Hotdog Thioesterase"/>
    <property type="match status" value="1"/>
</dbReference>
<dbReference type="PANTHER" id="PTHR43240:SF8">
    <property type="entry name" value="PHENYLACETIC ACID DEGRADATION-RELATED PROTEIN"/>
    <property type="match status" value="1"/>
</dbReference>
<evidence type="ECO:0000256" key="1">
    <source>
        <dbReference type="ARBA" id="ARBA00022801"/>
    </source>
</evidence>
<dbReference type="EC" id="3.1.2.-" evidence="3"/>
<dbReference type="Pfam" id="PF03061">
    <property type="entry name" value="4HBT"/>
    <property type="match status" value="1"/>
</dbReference>
<dbReference type="CDD" id="cd03443">
    <property type="entry name" value="PaaI_thioesterase"/>
    <property type="match status" value="1"/>
</dbReference>
<protein>
    <submittedName>
        <fullName evidence="3">PaaI family thioesterase</fullName>
        <ecNumber evidence="3">3.1.2.-</ecNumber>
    </submittedName>
</protein>
<dbReference type="GO" id="GO:0016787">
    <property type="term" value="F:hydrolase activity"/>
    <property type="evidence" value="ECO:0007669"/>
    <property type="project" value="UniProtKB-KW"/>
</dbReference>
<dbReference type="PANTHER" id="PTHR43240">
    <property type="entry name" value="1,4-DIHYDROXY-2-NAPHTHOYL-COA THIOESTERASE 1"/>
    <property type="match status" value="1"/>
</dbReference>
<comment type="caution">
    <text evidence="3">The sequence shown here is derived from an EMBL/GenBank/DDBJ whole genome shotgun (WGS) entry which is preliminary data.</text>
</comment>
<dbReference type="NCBIfam" id="TIGR00369">
    <property type="entry name" value="unchar_dom_1"/>
    <property type="match status" value="1"/>
</dbReference>
<sequence>MSRLNPMITLAQLNTLGAGHLPGLLGMEILAFDEGRLVAAMNVTPQHLAPNGYLHGGSVVSLADTACGYATVLHLPEGGQSFTTIELKTNYLGTTRDGRVVCTATARHLGKTTQVWDAEVVDETSGKTIALFRCSNVILYPQVSS</sequence>
<evidence type="ECO:0000259" key="2">
    <source>
        <dbReference type="Pfam" id="PF03061"/>
    </source>
</evidence>